<dbReference type="OrthoDB" id="9796461at2"/>
<comment type="caution">
    <text evidence="3">The sequence shown here is derived from an EMBL/GenBank/DDBJ whole genome shotgun (WGS) entry which is preliminary data.</text>
</comment>
<keyword evidence="4" id="KW-1185">Reference proteome</keyword>
<dbReference type="GO" id="GO:0000271">
    <property type="term" value="P:polysaccharide biosynthetic process"/>
    <property type="evidence" value="ECO:0007669"/>
    <property type="project" value="TreeGrafter"/>
</dbReference>
<dbReference type="GO" id="GO:0016747">
    <property type="term" value="F:acyltransferase activity, transferring groups other than amino-acyl groups"/>
    <property type="evidence" value="ECO:0007669"/>
    <property type="project" value="InterPro"/>
</dbReference>
<evidence type="ECO:0000313" key="3">
    <source>
        <dbReference type="EMBL" id="KZD22196.1"/>
    </source>
</evidence>
<dbReference type="InterPro" id="IPR002656">
    <property type="entry name" value="Acyl_transf_3_dom"/>
</dbReference>
<dbReference type="EMBL" id="LVYV01000023">
    <property type="protein sequence ID" value="KZD22196.1"/>
    <property type="molecule type" value="Genomic_DNA"/>
</dbReference>
<feature type="transmembrane region" description="Helical" evidence="1">
    <location>
        <begin position="251"/>
        <end position="274"/>
    </location>
</feature>
<dbReference type="RefSeq" id="WP_068734680.1">
    <property type="nucleotide sequence ID" value="NZ_LVYV01000023.1"/>
</dbReference>
<protein>
    <recommendedName>
        <fullName evidence="2">Acyltransferase 3 domain-containing protein</fullName>
    </recommendedName>
</protein>
<keyword evidence="1" id="KW-0812">Transmembrane</keyword>
<dbReference type="Proteomes" id="UP000076574">
    <property type="component" value="Unassembled WGS sequence"/>
</dbReference>
<feature type="transmembrane region" description="Helical" evidence="1">
    <location>
        <begin position="227"/>
        <end position="245"/>
    </location>
</feature>
<sequence length="396" mass="43490">MRFAALDGWRGIAAIGVAVFHLSVLGHFFDIPFVRKADVFVDFFFVLSGFVLTHAYGNRLSNKDEFFRFAIRRFGRLWPLHIVTTLVLLASEVLKYATMKFAGLGAGAPAFAGRTSVEALIYNVFLLHGLGFFPDFTWNLPSWSISTEFYVYAAFASICVVFGRPSVAIAGVAAALAAAVFYMLIGQHTGPPPLYTAVPRCMCEFFVGVFVYRLFRMTPPLGMRAASWFEIPIVIAMVVLVSMSSRSQLALVSPILFGAVVFVFAGGGGILSRGLKWAPLQSMGEISYSIYLVHFVVLTIFNALTRALEQKLHMPLRAQFVHDGAPFDVLTVGGPWFLDLVAVGYLVIVIFVSRHTYNLVEVPARDFFNNLAANMFPVAPAGSAEKPIPCGLRDAL</sequence>
<dbReference type="GO" id="GO:0016020">
    <property type="term" value="C:membrane"/>
    <property type="evidence" value="ECO:0007669"/>
    <property type="project" value="TreeGrafter"/>
</dbReference>
<dbReference type="PANTHER" id="PTHR23028:SF131">
    <property type="entry name" value="BLR2367 PROTEIN"/>
    <property type="match status" value="1"/>
</dbReference>
<feature type="transmembrane region" description="Helical" evidence="1">
    <location>
        <begin position="286"/>
        <end position="304"/>
    </location>
</feature>
<proteinExistence type="predicted"/>
<name>A0A163YIM1_9BRAD</name>
<keyword evidence="1" id="KW-1133">Transmembrane helix</keyword>
<organism evidence="3 4">
    <name type="scientific">Tardiphaga robiniae</name>
    <dbReference type="NCBI Taxonomy" id="943830"/>
    <lineage>
        <taxon>Bacteria</taxon>
        <taxon>Pseudomonadati</taxon>
        <taxon>Pseudomonadota</taxon>
        <taxon>Alphaproteobacteria</taxon>
        <taxon>Hyphomicrobiales</taxon>
        <taxon>Nitrobacteraceae</taxon>
        <taxon>Tardiphaga</taxon>
    </lineage>
</organism>
<dbReference type="AlphaFoldDB" id="A0A163YIM1"/>
<evidence type="ECO:0000256" key="1">
    <source>
        <dbReference type="SAM" id="Phobius"/>
    </source>
</evidence>
<accession>A0A163YIM1</accession>
<reference evidence="3 4" key="1">
    <citation type="submission" date="2016-03" db="EMBL/GenBank/DDBJ databases">
        <title>Microsymbionts genomes from the relict species Vavilovia formosa (Stev.) Fed.</title>
        <authorList>
            <person name="Kopat V."/>
            <person name="Chirak E."/>
            <person name="Kimeklis A."/>
            <person name="Andronov E."/>
        </authorList>
    </citation>
    <scope>NUCLEOTIDE SEQUENCE [LARGE SCALE GENOMIC DNA]</scope>
    <source>
        <strain evidence="3 4">Vaf07</strain>
    </source>
</reference>
<feature type="transmembrane region" description="Helical" evidence="1">
    <location>
        <begin position="336"/>
        <end position="353"/>
    </location>
</feature>
<feature type="domain" description="Acyltransferase 3" evidence="2">
    <location>
        <begin position="4"/>
        <end position="319"/>
    </location>
</feature>
<dbReference type="InterPro" id="IPR050879">
    <property type="entry name" value="Acyltransferase_3"/>
</dbReference>
<feature type="transmembrane region" description="Helical" evidence="1">
    <location>
        <begin position="78"/>
        <end position="99"/>
    </location>
</feature>
<dbReference type="PANTHER" id="PTHR23028">
    <property type="entry name" value="ACETYLTRANSFERASE"/>
    <property type="match status" value="1"/>
</dbReference>
<feature type="transmembrane region" description="Helical" evidence="1">
    <location>
        <begin position="12"/>
        <end position="33"/>
    </location>
</feature>
<keyword evidence="1" id="KW-0472">Membrane</keyword>
<dbReference type="STRING" id="943830.A4A58_09050"/>
<dbReference type="Pfam" id="PF01757">
    <property type="entry name" value="Acyl_transf_3"/>
    <property type="match status" value="1"/>
</dbReference>
<evidence type="ECO:0000313" key="4">
    <source>
        <dbReference type="Proteomes" id="UP000076574"/>
    </source>
</evidence>
<gene>
    <name evidence="3" type="ORF">A4A58_09050</name>
</gene>
<feature type="transmembrane region" description="Helical" evidence="1">
    <location>
        <begin position="152"/>
        <end position="185"/>
    </location>
</feature>
<evidence type="ECO:0000259" key="2">
    <source>
        <dbReference type="Pfam" id="PF01757"/>
    </source>
</evidence>
<feature type="transmembrane region" description="Helical" evidence="1">
    <location>
        <begin position="39"/>
        <end position="57"/>
    </location>
</feature>